<geneLocation type="plasmid" evidence="1 2">
    <name>pSTA7437.03</name>
</geneLocation>
<keyword evidence="1" id="KW-0614">Plasmid</keyword>
<protein>
    <submittedName>
        <fullName evidence="1">Uncharacterized protein</fullName>
    </submittedName>
</protein>
<dbReference type="KEGG" id="scs:Sta7437_4967"/>
<sequence length="55" mass="6316">MSALPETLDRFNLILAESVPKITSRLQLGLTHIEIERQVASFTWTLPQDAFLLYQ</sequence>
<keyword evidence="2" id="KW-1185">Reference proteome</keyword>
<gene>
    <name evidence="1" type="ordered locus">Sta7437_4967</name>
</gene>
<name>K9Y0W9_STAC7</name>
<dbReference type="Proteomes" id="UP000010473">
    <property type="component" value="Plasmid pSTA7437.03"/>
</dbReference>
<reference evidence="2" key="1">
    <citation type="journal article" date="2013" name="Proc. Natl. Acad. Sci. U.S.A.">
        <title>Improving the coverage of the cyanobacterial phylum using diversity-driven genome sequencing.</title>
        <authorList>
            <person name="Shih P.M."/>
            <person name="Wu D."/>
            <person name="Latifi A."/>
            <person name="Axen S.D."/>
            <person name="Fewer D.P."/>
            <person name="Talla E."/>
            <person name="Calteau A."/>
            <person name="Cai F."/>
            <person name="Tandeau de Marsac N."/>
            <person name="Rippka R."/>
            <person name="Herdman M."/>
            <person name="Sivonen K."/>
            <person name="Coursin T."/>
            <person name="Laurent T."/>
            <person name="Goodwin L."/>
            <person name="Nolan M."/>
            <person name="Davenport K.W."/>
            <person name="Han C.S."/>
            <person name="Rubin E.M."/>
            <person name="Eisen J.A."/>
            <person name="Woyke T."/>
            <person name="Gugger M."/>
            <person name="Kerfeld C.A."/>
        </authorList>
    </citation>
    <scope>NUCLEOTIDE SEQUENCE [LARGE SCALE GENOMIC DNA]</scope>
    <source>
        <strain evidence="2">ATCC 29371 / PCC 7437</strain>
        <plasmid evidence="2">Plasmid pSTA7437.03</plasmid>
    </source>
</reference>
<organism evidence="1 2">
    <name type="scientific">Stanieria cyanosphaera (strain ATCC 29371 / PCC 7437)</name>
    <dbReference type="NCBI Taxonomy" id="111780"/>
    <lineage>
        <taxon>Bacteria</taxon>
        <taxon>Bacillati</taxon>
        <taxon>Cyanobacteriota</taxon>
        <taxon>Cyanophyceae</taxon>
        <taxon>Pleurocapsales</taxon>
        <taxon>Dermocarpellaceae</taxon>
        <taxon>Stanieria</taxon>
    </lineage>
</organism>
<evidence type="ECO:0000313" key="2">
    <source>
        <dbReference type="Proteomes" id="UP000010473"/>
    </source>
</evidence>
<evidence type="ECO:0000313" key="1">
    <source>
        <dbReference type="EMBL" id="AFZ38388.1"/>
    </source>
</evidence>
<dbReference type="HOGENOM" id="CLU_3030214_0_0_3"/>
<dbReference type="RefSeq" id="WP_015195764.1">
    <property type="nucleotide sequence ID" value="NC_019750.1"/>
</dbReference>
<proteinExistence type="predicted"/>
<accession>K9Y0W9</accession>
<dbReference type="AlphaFoldDB" id="K9Y0W9"/>
<dbReference type="EMBL" id="CP003656">
    <property type="protein sequence ID" value="AFZ38388.1"/>
    <property type="molecule type" value="Genomic_DNA"/>
</dbReference>